<dbReference type="Pfam" id="PF13245">
    <property type="entry name" value="AAA_19"/>
    <property type="match status" value="1"/>
</dbReference>
<dbReference type="Gene3D" id="1.10.10.2220">
    <property type="match status" value="1"/>
</dbReference>
<dbReference type="GO" id="GO:0009338">
    <property type="term" value="C:exodeoxyribonuclease V complex"/>
    <property type="evidence" value="ECO:0007669"/>
    <property type="project" value="TreeGrafter"/>
</dbReference>
<evidence type="ECO:0000256" key="3">
    <source>
        <dbReference type="HAMAP-Rule" id="MF_01488"/>
    </source>
</evidence>
<dbReference type="Pfam" id="PF14490">
    <property type="entry name" value="HHH_RecD2"/>
    <property type="match status" value="1"/>
</dbReference>
<feature type="domain" description="AAA+ ATPase" evidence="4">
    <location>
        <begin position="344"/>
        <end position="483"/>
    </location>
</feature>
<comment type="similarity">
    <text evidence="3">Belongs to the RecD family. RecD2 subfamily.</text>
</comment>
<dbReference type="CDD" id="cd17933">
    <property type="entry name" value="DEXSc_RecD-like"/>
    <property type="match status" value="1"/>
</dbReference>
<dbReference type="OrthoDB" id="9803432at2"/>
<reference evidence="5 6" key="1">
    <citation type="submission" date="2019-05" db="EMBL/GenBank/DDBJ databases">
        <authorList>
            <consortium name="Pathogen Informatics"/>
        </authorList>
    </citation>
    <scope>NUCLEOTIDE SEQUENCE [LARGE SCALE GENOMIC DNA]</scope>
    <source>
        <strain evidence="5 6">NCTC10924</strain>
    </source>
</reference>
<gene>
    <name evidence="5" type="primary">recD</name>
    <name evidence="3" type="synonym">recD2</name>
    <name evidence="5" type="ORF">NCTC10924_01673</name>
</gene>
<dbReference type="GO" id="GO:0016887">
    <property type="term" value="F:ATP hydrolysis activity"/>
    <property type="evidence" value="ECO:0007669"/>
    <property type="project" value="RHEA"/>
</dbReference>
<dbReference type="Gene3D" id="3.40.50.300">
    <property type="entry name" value="P-loop containing nucleotide triphosphate hydrolases"/>
    <property type="match status" value="2"/>
</dbReference>
<dbReference type="InterPro" id="IPR050534">
    <property type="entry name" value="Coronavir_polyprotein_1ab"/>
</dbReference>
<dbReference type="AlphaFoldDB" id="A0A4V0HEF1"/>
<dbReference type="Pfam" id="PF18335">
    <property type="entry name" value="SH3_13"/>
    <property type="match status" value="1"/>
</dbReference>
<dbReference type="InterPro" id="IPR029493">
    <property type="entry name" value="RecD2-like_HHH"/>
</dbReference>
<dbReference type="GO" id="GO:0043139">
    <property type="term" value="F:5'-3' DNA helicase activity"/>
    <property type="evidence" value="ECO:0007669"/>
    <property type="project" value="UniProtKB-UniRule"/>
</dbReference>
<dbReference type="CDD" id="cd18809">
    <property type="entry name" value="SF1_C_RecD"/>
    <property type="match status" value="1"/>
</dbReference>
<keyword evidence="3" id="KW-0238">DNA-binding</keyword>
<evidence type="ECO:0000313" key="6">
    <source>
        <dbReference type="Proteomes" id="UP000306241"/>
    </source>
</evidence>
<dbReference type="EMBL" id="LR594052">
    <property type="protein sequence ID" value="VTT46373.1"/>
    <property type="molecule type" value="Genomic_DNA"/>
</dbReference>
<accession>A0A4V0HEF1</accession>
<keyword evidence="3 5" id="KW-0378">Hydrolase</keyword>
<name>A0A4V0HEF1_STRPO</name>
<dbReference type="GO" id="GO:0003677">
    <property type="term" value="F:DNA binding"/>
    <property type="evidence" value="ECO:0007669"/>
    <property type="project" value="UniProtKB-UniRule"/>
</dbReference>
<protein>
    <recommendedName>
        <fullName evidence="3">ATP-dependent RecD2 DNA helicase</fullName>
        <ecNumber evidence="3">5.6.2.3</ecNumber>
    </recommendedName>
    <alternativeName>
        <fullName evidence="3">DNA 5'-3' helicase subunit RecD2</fullName>
    </alternativeName>
</protein>
<evidence type="ECO:0000259" key="4">
    <source>
        <dbReference type="SMART" id="SM00382"/>
    </source>
</evidence>
<proteinExistence type="inferred from homology"/>
<keyword evidence="2 3" id="KW-0067">ATP-binding</keyword>
<dbReference type="InterPro" id="IPR006345">
    <property type="entry name" value="RecD2"/>
</dbReference>
<dbReference type="PANTHER" id="PTHR43788:SF6">
    <property type="entry name" value="DNA HELICASE B"/>
    <property type="match status" value="1"/>
</dbReference>
<dbReference type="NCBIfam" id="TIGR01448">
    <property type="entry name" value="recD_rel"/>
    <property type="match status" value="1"/>
</dbReference>
<dbReference type="GO" id="GO:0005524">
    <property type="term" value="F:ATP binding"/>
    <property type="evidence" value="ECO:0007669"/>
    <property type="project" value="UniProtKB-UniRule"/>
</dbReference>
<dbReference type="InterPro" id="IPR055446">
    <property type="entry name" value="RecD2_N_OB"/>
</dbReference>
<evidence type="ECO:0000256" key="2">
    <source>
        <dbReference type="ARBA" id="ARBA00022840"/>
    </source>
</evidence>
<dbReference type="Pfam" id="PF23139">
    <property type="entry name" value="OB_YrrC"/>
    <property type="match status" value="1"/>
</dbReference>
<dbReference type="Gene3D" id="2.30.30.940">
    <property type="match status" value="1"/>
</dbReference>
<dbReference type="SMART" id="SM00382">
    <property type="entry name" value="AAA"/>
    <property type="match status" value="1"/>
</dbReference>
<dbReference type="Pfam" id="PF13538">
    <property type="entry name" value="UvrD_C_2"/>
    <property type="match status" value="1"/>
</dbReference>
<comment type="catalytic activity">
    <reaction evidence="3">
        <text>ATP + H2O = ADP + phosphate + H(+)</text>
        <dbReference type="Rhea" id="RHEA:13065"/>
        <dbReference type="ChEBI" id="CHEBI:15377"/>
        <dbReference type="ChEBI" id="CHEBI:15378"/>
        <dbReference type="ChEBI" id="CHEBI:30616"/>
        <dbReference type="ChEBI" id="CHEBI:43474"/>
        <dbReference type="ChEBI" id="CHEBI:456216"/>
        <dbReference type="EC" id="5.6.2.3"/>
    </reaction>
</comment>
<dbReference type="RefSeq" id="WP_093958981.1">
    <property type="nucleotide sequence ID" value="NZ_CP070236.1"/>
</dbReference>
<keyword evidence="1 3" id="KW-0547">Nucleotide-binding</keyword>
<dbReference type="InterPro" id="IPR003593">
    <property type="entry name" value="AAA+_ATPase"/>
</dbReference>
<dbReference type="InterPro" id="IPR027785">
    <property type="entry name" value="UvrD-like_helicase_C"/>
</dbReference>
<sequence length="805" mass="90465">MEYFFSGSIDRIIFENASNFFKILLVELEDTDSDFDDFEIIVTGTMADVAEGEDYTFWGELTQHPKYGQQVKLTRYQKNKPSSSGLIKYFASDHFKGIGKKTAEKIVQLYGENTIDKILEDPSQLETISGFSKANRQAFISKLKLNYGTEQIIANLVALGISNYYAFQIFDTYKDQSLEIVKENPYRLVEDIQGIGFKMADALAAEIGIASDAPERFRAALLHCLLQESINRGDTFIEARDLLDYAITLLEEARQVECDPAQVAQELSQLIADQKVYNSGTKIFDSSLFLAEDGIQKHLSRILATPLIKELEQSQIFDAIQSIEDQQGIRYDHVQKEAISKALTNKVFILTGGPGTGKTTVIRGILDAYARLHKIDLDKKDIPIVLAAPTGRAARRMNELTGLPSGTIHRHLGLNGDNDYQAIEDFLDCDLIIIDEFSMVDTWLANQLFGAISSNTQVIIVGDSDQLPSVGPGQVLADLLKVDNLPQIALRKIFRQSEDSTIVELANQIRQGHLPTDFKEKKADRSYFDAYAQHIPTMITKIVSSAIKSGIDPEEIQILAPMYKGQAGINSLNQLMQELLNPLQNQTEFLFNETHFRLGDKVLHLVNDAQLNVFNGDIGYITDLIPAKYTESKQDEIVMTFDGSQVTYPRNEWLKITLAYAMSIHKSQGSEFQVVILPLTRQSGRLLQRNLIYTAVTRSKSKLIMLGEYSAFDYAIKHVGDRRKTYLVQRFSYSNNDSQLLHTQQNQPESSAISQAKSSIIKAPESVDEPAKPQEDCRLTVNNFLSIDPMIGLSQEDILSFFKKM</sequence>
<keyword evidence="3" id="KW-0347">Helicase</keyword>
<dbReference type="PANTHER" id="PTHR43788">
    <property type="entry name" value="DNA2/NAM7 HELICASE FAMILY MEMBER"/>
    <property type="match status" value="1"/>
</dbReference>
<evidence type="ECO:0000256" key="1">
    <source>
        <dbReference type="ARBA" id="ARBA00022741"/>
    </source>
</evidence>
<dbReference type="EC" id="5.6.2.3" evidence="3"/>
<keyword evidence="3" id="KW-0413">Isomerase</keyword>
<dbReference type="GO" id="GO:0017116">
    <property type="term" value="F:single-stranded DNA helicase activity"/>
    <property type="evidence" value="ECO:0007669"/>
    <property type="project" value="TreeGrafter"/>
</dbReference>
<organism evidence="5 6">
    <name type="scientific">Streptococcus porcinus</name>
    <dbReference type="NCBI Taxonomy" id="1340"/>
    <lineage>
        <taxon>Bacteria</taxon>
        <taxon>Bacillati</taxon>
        <taxon>Bacillota</taxon>
        <taxon>Bacilli</taxon>
        <taxon>Lactobacillales</taxon>
        <taxon>Streptococcaceae</taxon>
        <taxon>Streptococcus</taxon>
    </lineage>
</organism>
<evidence type="ECO:0000313" key="5">
    <source>
        <dbReference type="EMBL" id="VTT46373.1"/>
    </source>
</evidence>
<dbReference type="InterPro" id="IPR041451">
    <property type="entry name" value="RecD2_SH13"/>
</dbReference>
<dbReference type="HAMAP" id="MF_01488">
    <property type="entry name" value="RecD2"/>
    <property type="match status" value="1"/>
</dbReference>
<feature type="binding site" evidence="3">
    <location>
        <begin position="355"/>
        <end position="359"/>
    </location>
    <ligand>
        <name>ATP</name>
        <dbReference type="ChEBI" id="CHEBI:30616"/>
    </ligand>
</feature>
<comment type="function">
    <text evidence="3">DNA-dependent ATPase and ATP-dependent 5'-3' DNA helicase. Has no activity on blunt DNA or DNA with 3'-overhangs, requires at least 10 bases of 5'-ssDNA for helicase activity.</text>
</comment>
<dbReference type="InterPro" id="IPR027417">
    <property type="entry name" value="P-loop_NTPase"/>
</dbReference>
<dbReference type="Proteomes" id="UP000306241">
    <property type="component" value="Chromosome"/>
</dbReference>
<dbReference type="SUPFAM" id="SSF52540">
    <property type="entry name" value="P-loop containing nucleoside triphosphate hydrolases"/>
    <property type="match status" value="2"/>
</dbReference>
<dbReference type="GO" id="GO:0006310">
    <property type="term" value="P:DNA recombination"/>
    <property type="evidence" value="ECO:0007669"/>
    <property type="project" value="InterPro"/>
</dbReference>